<comment type="caution">
    <text evidence="8">The sequence shown here is derived from an EMBL/GenBank/DDBJ whole genome shotgun (WGS) entry which is preliminary data.</text>
</comment>
<evidence type="ECO:0000259" key="7">
    <source>
        <dbReference type="Pfam" id="PF03460"/>
    </source>
</evidence>
<organism evidence="8 9">
    <name type="scientific">Agrobacterium larrymoorei</name>
    <dbReference type="NCBI Taxonomy" id="160699"/>
    <lineage>
        <taxon>Bacteria</taxon>
        <taxon>Pseudomonadati</taxon>
        <taxon>Pseudomonadota</taxon>
        <taxon>Alphaproteobacteria</taxon>
        <taxon>Hyphomicrobiales</taxon>
        <taxon>Rhizobiaceae</taxon>
        <taxon>Rhizobium/Agrobacterium group</taxon>
        <taxon>Agrobacterium</taxon>
    </lineage>
</organism>
<dbReference type="Proteomes" id="UP001224781">
    <property type="component" value="Unassembled WGS sequence"/>
</dbReference>
<reference evidence="8 9" key="1">
    <citation type="submission" date="2023-07" db="EMBL/GenBank/DDBJ databases">
        <title>Functional and genomic diversity of the sorghum phyllosphere microbiome.</title>
        <authorList>
            <person name="Shade A."/>
        </authorList>
    </citation>
    <scope>NUCLEOTIDE SEQUENCE [LARGE SCALE GENOMIC DNA]</scope>
    <source>
        <strain evidence="8 9">SORGH_AS_1126</strain>
    </source>
</reference>
<dbReference type="EMBL" id="JAUTBL010000002">
    <property type="protein sequence ID" value="MDQ1187416.1"/>
    <property type="molecule type" value="Genomic_DNA"/>
</dbReference>
<keyword evidence="9" id="KW-1185">Reference proteome</keyword>
<evidence type="ECO:0000256" key="5">
    <source>
        <dbReference type="ARBA" id="ARBA00023004"/>
    </source>
</evidence>
<keyword evidence="4 8" id="KW-0560">Oxidoreductase</keyword>
<dbReference type="InterPro" id="IPR051329">
    <property type="entry name" value="NIR_SIR_4Fe-4S"/>
</dbReference>
<dbReference type="InterPro" id="IPR036136">
    <property type="entry name" value="Nit/Sulf_reduc_fer-like_dom_sf"/>
</dbReference>
<dbReference type="SUPFAM" id="SSF56014">
    <property type="entry name" value="Nitrite and sulphite reductase 4Fe-4S domain-like"/>
    <property type="match status" value="2"/>
</dbReference>
<evidence type="ECO:0000256" key="3">
    <source>
        <dbReference type="ARBA" id="ARBA00022723"/>
    </source>
</evidence>
<dbReference type="InterPro" id="IPR045854">
    <property type="entry name" value="NO2/SO3_Rdtase_4Fe4S_sf"/>
</dbReference>
<evidence type="ECO:0000313" key="9">
    <source>
        <dbReference type="Proteomes" id="UP001224781"/>
    </source>
</evidence>
<keyword evidence="5" id="KW-0408">Iron</keyword>
<proteinExistence type="predicted"/>
<keyword evidence="2" id="KW-0349">Heme</keyword>
<evidence type="ECO:0000256" key="4">
    <source>
        <dbReference type="ARBA" id="ARBA00023002"/>
    </source>
</evidence>
<evidence type="ECO:0000313" key="8">
    <source>
        <dbReference type="EMBL" id="MDQ1187416.1"/>
    </source>
</evidence>
<protein>
    <submittedName>
        <fullName evidence="8">Precorrin-3B synthase</fullName>
        <ecNumber evidence="8">1.14.13.83</ecNumber>
    </submittedName>
</protein>
<dbReference type="Pfam" id="PF03460">
    <property type="entry name" value="NIR_SIR_ferr"/>
    <property type="match status" value="1"/>
</dbReference>
<dbReference type="Gene3D" id="3.30.413.10">
    <property type="entry name" value="Sulfite Reductase Hemoprotein, domain 1"/>
    <property type="match status" value="2"/>
</dbReference>
<dbReference type="RefSeq" id="WP_306934667.1">
    <property type="nucleotide sequence ID" value="NZ_JAUTBL010000002.1"/>
</dbReference>
<accession>A0ABU0URA0</accession>
<keyword evidence="3" id="KW-0479">Metal-binding</keyword>
<evidence type="ECO:0000256" key="6">
    <source>
        <dbReference type="ARBA" id="ARBA00023014"/>
    </source>
</evidence>
<dbReference type="PANTHER" id="PTHR32439">
    <property type="entry name" value="FERREDOXIN--NITRITE REDUCTASE, CHLOROPLASTIC"/>
    <property type="match status" value="1"/>
</dbReference>
<name>A0ABU0URA0_9HYPH</name>
<dbReference type="InterPro" id="IPR005117">
    <property type="entry name" value="NiRdtase/SiRdtase_haem-b_fer"/>
</dbReference>
<keyword evidence="1" id="KW-0004">4Fe-4S</keyword>
<dbReference type="Gene3D" id="3.90.480.10">
    <property type="entry name" value="Sulfite Reductase Hemoprotein,Domain 2"/>
    <property type="match status" value="1"/>
</dbReference>
<keyword evidence="6" id="KW-0411">Iron-sulfur</keyword>
<dbReference type="GO" id="GO:0043818">
    <property type="term" value="F:precorrin-3B synthase activity"/>
    <property type="evidence" value="ECO:0007669"/>
    <property type="project" value="UniProtKB-EC"/>
</dbReference>
<evidence type="ECO:0000256" key="2">
    <source>
        <dbReference type="ARBA" id="ARBA00022617"/>
    </source>
</evidence>
<dbReference type="SUPFAM" id="SSF55124">
    <property type="entry name" value="Nitrite/Sulfite reductase N-terminal domain-like"/>
    <property type="match status" value="1"/>
</dbReference>
<evidence type="ECO:0000256" key="1">
    <source>
        <dbReference type="ARBA" id="ARBA00022485"/>
    </source>
</evidence>
<dbReference type="InterPro" id="IPR012798">
    <property type="entry name" value="Cbl_synth_CobG-like"/>
</dbReference>
<gene>
    <name evidence="8" type="ORF">QE408_004559</name>
</gene>
<dbReference type="PANTHER" id="PTHR32439:SF9">
    <property type="entry name" value="BLR3264 PROTEIN"/>
    <property type="match status" value="1"/>
</dbReference>
<sequence length="457" mass="47985">MNPLPQVQPFSRRGVCPALSAPMQTGDGLLSRVAFTASLSPSDLDRLGDLARRHGNGLLDVTARGSLQFRGLTAESAVELEHDVLALQLPLRQGLAVEGSPLTGIDDSEVANPGPILELISHKATALGLDAKLAAKMSVIVDGGSRAPMGGLLADIRLKAAQRDGDVLWLLMLGGTEEKALLVGALRTEDAADCVIDLLIHLAERGPDARGRDLDRAAAHNVCGDRLLPIPSDVRAPAHDIGTLSQTDERRLWPINDRLYAAVIAPAFGQITSEALSALCQIAGDLGVRSIRPGPLHGLYALGDRDACAALLDYAQKAGLIVSDNDPRSAIAVCAGAPSCASAYTPVRALAAFAAKECGTMLDGSFTLHLSGCGKGCAHPTSALLAFSGTSEGFSFGYQAKASAPPDARLTIDQQKAGLSRLARLYEKEHKPGENARTFLVRLGKDRIVAALRQDET</sequence>
<dbReference type="EC" id="1.14.13.83" evidence="8"/>
<dbReference type="NCBIfam" id="TIGR02435">
    <property type="entry name" value="CobG"/>
    <property type="match status" value="1"/>
</dbReference>
<feature type="domain" description="Nitrite/Sulfite reductase ferredoxin-like" evidence="7">
    <location>
        <begin position="24"/>
        <end position="84"/>
    </location>
</feature>